<reference evidence="3 4" key="1">
    <citation type="submission" date="2016-09" db="EMBL/GenBank/DDBJ databases">
        <title>Rhizobium sp. nov., a novel species isolated from the rice rhizosphere.</title>
        <authorList>
            <person name="Zhao J."/>
            <person name="Zhang X."/>
        </authorList>
    </citation>
    <scope>NUCLEOTIDE SEQUENCE [LARGE SCALE GENOMIC DNA]</scope>
    <source>
        <strain evidence="3 4">1.7048</strain>
    </source>
</reference>
<dbReference type="PANTHER" id="PTHR30535:SF34">
    <property type="entry name" value="MOLYBDATE-BINDING PROTEIN MOLA"/>
    <property type="match status" value="1"/>
</dbReference>
<gene>
    <name evidence="3" type="ORF">BJF93_20945</name>
</gene>
<organism evidence="3 4">
    <name type="scientific">Xaviernesmea oryzae</name>
    <dbReference type="NCBI Taxonomy" id="464029"/>
    <lineage>
        <taxon>Bacteria</taxon>
        <taxon>Pseudomonadati</taxon>
        <taxon>Pseudomonadota</taxon>
        <taxon>Alphaproteobacteria</taxon>
        <taxon>Hyphomicrobiales</taxon>
        <taxon>Rhizobiaceae</taxon>
        <taxon>Rhizobium/Agrobacterium group</taxon>
        <taxon>Xaviernesmea</taxon>
    </lineage>
</organism>
<feature type="chain" id="PRO_5012435233" evidence="1">
    <location>
        <begin position="29"/>
        <end position="376"/>
    </location>
</feature>
<keyword evidence="1" id="KW-0732">Signal</keyword>
<dbReference type="SUPFAM" id="SSF53807">
    <property type="entry name" value="Helical backbone' metal receptor"/>
    <property type="match status" value="1"/>
</dbReference>
<dbReference type="NCBIfam" id="NF010649">
    <property type="entry name" value="PRK14048.1"/>
    <property type="match status" value="1"/>
</dbReference>
<dbReference type="PROSITE" id="PS50983">
    <property type="entry name" value="FE_B12_PBP"/>
    <property type="match status" value="1"/>
</dbReference>
<dbReference type="Pfam" id="PF01497">
    <property type="entry name" value="Peripla_BP_2"/>
    <property type="match status" value="1"/>
</dbReference>
<dbReference type="AlphaFoldDB" id="A0A1Q9B062"/>
<dbReference type="Proteomes" id="UP000186364">
    <property type="component" value="Unassembled WGS sequence"/>
</dbReference>
<evidence type="ECO:0000256" key="1">
    <source>
        <dbReference type="SAM" id="SignalP"/>
    </source>
</evidence>
<accession>A0A1Q9B062</accession>
<evidence type="ECO:0000259" key="2">
    <source>
        <dbReference type="PROSITE" id="PS50983"/>
    </source>
</evidence>
<comment type="caution">
    <text evidence="3">The sequence shown here is derived from an EMBL/GenBank/DDBJ whole genome shotgun (WGS) entry which is preliminary data.</text>
</comment>
<dbReference type="InterPro" id="IPR002491">
    <property type="entry name" value="ABC_transptr_periplasmic_BD"/>
</dbReference>
<feature type="signal peptide" evidence="1">
    <location>
        <begin position="1"/>
        <end position="28"/>
    </location>
</feature>
<dbReference type="PANTHER" id="PTHR30535">
    <property type="entry name" value="VITAMIN B12-BINDING PROTEIN"/>
    <property type="match status" value="1"/>
</dbReference>
<dbReference type="EMBL" id="MKIP01000033">
    <property type="protein sequence ID" value="OLP61359.1"/>
    <property type="molecule type" value="Genomic_DNA"/>
</dbReference>
<dbReference type="Gene3D" id="3.40.50.1980">
    <property type="entry name" value="Nitrogenase molybdenum iron protein domain"/>
    <property type="match status" value="2"/>
</dbReference>
<protein>
    <submittedName>
        <fullName evidence="3">Ferrichrome ABC transporter</fullName>
    </submittedName>
</protein>
<feature type="domain" description="Fe/B12 periplasmic-binding" evidence="2">
    <location>
        <begin position="50"/>
        <end position="346"/>
    </location>
</feature>
<evidence type="ECO:0000313" key="4">
    <source>
        <dbReference type="Proteomes" id="UP000186364"/>
    </source>
</evidence>
<keyword evidence="4" id="KW-1185">Reference proteome</keyword>
<dbReference type="OrthoDB" id="9775594at2"/>
<evidence type="ECO:0000313" key="3">
    <source>
        <dbReference type="EMBL" id="OLP61359.1"/>
    </source>
</evidence>
<sequence length="376" mass="40336">MVAFARLLLLALGLVLPLSLSLAGTARATDYPLEIVDSIGRKVDIPKRPKAILLGTGFHLVAFSLIDPDPVSRLSGWSEDMKADNPEFYADFSARFPALDTLARIDDGTGAGLSLETLLTVPADLALLANWQAETEAGRQAMAVLEQSGIPVIVLDFNSEPLVTTPQAMRLLGRIVDREAQAEAFARLFEDKIALIRARVASASTPGPRVLLDAFPNPTPTHYAYGPGGLGMFLTLAGGRNIADGLPRPGGLISTEFMLAADPQVYIATSSPAGGYSHLTIGPGVSEERARQTLAETVTAPMLAELDAVKSGRVHGIWNFFNAVPLNVVAAEAFAVWLRPELFPDVDPQKTLDEINSRFAAVPFRGAYWVSLDKHK</sequence>
<dbReference type="InterPro" id="IPR050902">
    <property type="entry name" value="ABC_Transporter_SBP"/>
</dbReference>
<name>A0A1Q9B062_9HYPH</name>
<proteinExistence type="predicted"/>